<dbReference type="GO" id="GO:0062193">
    <property type="term" value="F:D-ribose pyranase activity"/>
    <property type="evidence" value="ECO:0007669"/>
    <property type="project" value="UniProtKB-EC"/>
</dbReference>
<dbReference type="PANTHER" id="PTHR37831">
    <property type="entry name" value="D-RIBOSE PYRANASE"/>
    <property type="match status" value="1"/>
</dbReference>
<protein>
    <recommendedName>
        <fullName evidence="2 6">D-ribose pyranase</fullName>
        <ecNumber evidence="2 6">5.4.99.62</ecNumber>
    </recommendedName>
</protein>
<evidence type="ECO:0000256" key="3">
    <source>
        <dbReference type="ARBA" id="ARBA00022490"/>
    </source>
</evidence>
<keyword evidence="3 6" id="KW-0963">Cytoplasm</keyword>
<gene>
    <name evidence="6 7" type="primary">rbsD</name>
    <name evidence="7" type="ORF">ACFQ2S_24360</name>
</gene>
<dbReference type="InterPro" id="IPR007721">
    <property type="entry name" value="RbsD_FucU"/>
</dbReference>
<comment type="catalytic activity">
    <reaction evidence="1 6">
        <text>beta-D-ribopyranose = beta-D-ribofuranose</text>
        <dbReference type="Rhea" id="RHEA:25432"/>
        <dbReference type="ChEBI" id="CHEBI:27476"/>
        <dbReference type="ChEBI" id="CHEBI:47002"/>
        <dbReference type="EC" id="5.4.99.62"/>
    </reaction>
</comment>
<dbReference type="NCBIfam" id="NF008761">
    <property type="entry name" value="PRK11797.1"/>
    <property type="match status" value="1"/>
</dbReference>
<evidence type="ECO:0000313" key="7">
    <source>
        <dbReference type="EMBL" id="MFD0982773.1"/>
    </source>
</evidence>
<dbReference type="SUPFAM" id="SSF102546">
    <property type="entry name" value="RbsD-like"/>
    <property type="match status" value="1"/>
</dbReference>
<evidence type="ECO:0000313" key="8">
    <source>
        <dbReference type="Proteomes" id="UP001597108"/>
    </source>
</evidence>
<evidence type="ECO:0000256" key="6">
    <source>
        <dbReference type="HAMAP-Rule" id="MF_01661"/>
    </source>
</evidence>
<feature type="binding site" evidence="6">
    <location>
        <begin position="133"/>
        <end position="135"/>
    </location>
    <ligand>
        <name>substrate</name>
    </ligand>
</feature>
<reference evidence="8" key="1">
    <citation type="journal article" date="2019" name="Int. J. Syst. Evol. Microbiol.">
        <title>The Global Catalogue of Microorganisms (GCM) 10K type strain sequencing project: providing services to taxonomists for standard genome sequencing and annotation.</title>
        <authorList>
            <consortium name="The Broad Institute Genomics Platform"/>
            <consortium name="The Broad Institute Genome Sequencing Center for Infectious Disease"/>
            <person name="Wu L."/>
            <person name="Ma J."/>
        </authorList>
    </citation>
    <scope>NUCLEOTIDE SEQUENCE [LARGE SCALE GENOMIC DNA]</scope>
    <source>
        <strain evidence="8">CCUG 60524</strain>
    </source>
</reference>
<evidence type="ECO:0000256" key="1">
    <source>
        <dbReference type="ARBA" id="ARBA00000223"/>
    </source>
</evidence>
<evidence type="ECO:0000256" key="4">
    <source>
        <dbReference type="ARBA" id="ARBA00023235"/>
    </source>
</evidence>
<name>A0ABW3IZA4_9RHOB</name>
<comment type="subunit">
    <text evidence="6">Homodecamer.</text>
</comment>
<dbReference type="InterPro" id="IPR023064">
    <property type="entry name" value="D-ribose_pyranase"/>
</dbReference>
<comment type="similarity">
    <text evidence="6">Belongs to the RbsD / FucU family. RbsD subfamily.</text>
</comment>
<proteinExistence type="inferred from homology"/>
<dbReference type="Pfam" id="PF05025">
    <property type="entry name" value="RbsD_FucU"/>
    <property type="match status" value="1"/>
</dbReference>
<evidence type="ECO:0000256" key="5">
    <source>
        <dbReference type="ARBA" id="ARBA00023277"/>
    </source>
</evidence>
<dbReference type="EMBL" id="JBHTJT010000060">
    <property type="protein sequence ID" value="MFD0982773.1"/>
    <property type="molecule type" value="Genomic_DNA"/>
</dbReference>
<dbReference type="RefSeq" id="WP_386079228.1">
    <property type="nucleotide sequence ID" value="NZ_JBHTJT010000060.1"/>
</dbReference>
<feature type="binding site" evidence="6">
    <location>
        <position position="33"/>
    </location>
    <ligand>
        <name>substrate</name>
    </ligand>
</feature>
<organism evidence="7 8">
    <name type="scientific">Tropicimonas aquimaris</name>
    <dbReference type="NCBI Taxonomy" id="914152"/>
    <lineage>
        <taxon>Bacteria</taxon>
        <taxon>Pseudomonadati</taxon>
        <taxon>Pseudomonadota</taxon>
        <taxon>Alphaproteobacteria</taxon>
        <taxon>Rhodobacterales</taxon>
        <taxon>Roseobacteraceae</taxon>
        <taxon>Tropicimonas</taxon>
    </lineage>
</organism>
<dbReference type="InterPro" id="IPR023750">
    <property type="entry name" value="RbsD-like_sf"/>
</dbReference>
<comment type="subcellular location">
    <subcellularLocation>
        <location evidence="6">Cytoplasm</location>
    </subcellularLocation>
</comment>
<dbReference type="Proteomes" id="UP001597108">
    <property type="component" value="Unassembled WGS sequence"/>
</dbReference>
<keyword evidence="8" id="KW-1185">Reference proteome</keyword>
<evidence type="ECO:0000256" key="2">
    <source>
        <dbReference type="ARBA" id="ARBA00012862"/>
    </source>
</evidence>
<feature type="binding site" evidence="6">
    <location>
        <position position="111"/>
    </location>
    <ligand>
        <name>substrate</name>
    </ligand>
</feature>
<comment type="caution">
    <text evidence="7">The sequence shown here is derived from an EMBL/GenBank/DDBJ whole genome shotgun (WGS) entry which is preliminary data.</text>
</comment>
<comment type="function">
    <text evidence="6">Catalyzes the interconversion of beta-pyran and beta-furan forms of D-ribose.</text>
</comment>
<sequence length="144" mass="15303">MMEEIMRKAVLLNGPIARTVAFMGHTDSLCIGDAGLPIPDGVERIDLAVTQGLPRFLDVLDAVTGELCVERVSIAQEMVDTQTALHGEVLARIAALEAAQGKPIAVDAVPHEAFKQQTASCKAVIRTGEVTPYANIILHAGVTF</sequence>
<keyword evidence="4 6" id="KW-0413">Isomerase</keyword>
<comment type="pathway">
    <text evidence="6">Carbohydrate metabolism; D-ribose degradation; D-ribose 5-phosphate from beta-D-ribopyranose: step 1/2.</text>
</comment>
<dbReference type="Gene3D" id="3.40.1650.10">
    <property type="entry name" value="RbsD-like domain"/>
    <property type="match status" value="1"/>
</dbReference>
<accession>A0ABW3IZA4</accession>
<dbReference type="EC" id="5.4.99.62" evidence="2 6"/>
<dbReference type="HAMAP" id="MF_01661">
    <property type="entry name" value="D_rib_pyranase"/>
    <property type="match status" value="1"/>
</dbReference>
<keyword evidence="5 6" id="KW-0119">Carbohydrate metabolism</keyword>
<feature type="active site" description="Proton donor" evidence="6">
    <location>
        <position position="25"/>
    </location>
</feature>
<dbReference type="PANTHER" id="PTHR37831:SF1">
    <property type="entry name" value="D-RIBOSE PYRANASE"/>
    <property type="match status" value="1"/>
</dbReference>